<organism evidence="1 2">
    <name type="scientific">Pseudorhodoplanes sinuspersici</name>
    <dbReference type="NCBI Taxonomy" id="1235591"/>
    <lineage>
        <taxon>Bacteria</taxon>
        <taxon>Pseudomonadati</taxon>
        <taxon>Pseudomonadota</taxon>
        <taxon>Alphaproteobacteria</taxon>
        <taxon>Hyphomicrobiales</taxon>
        <taxon>Pseudorhodoplanes</taxon>
    </lineage>
</organism>
<evidence type="ECO:0000313" key="1">
    <source>
        <dbReference type="EMBL" id="ARQ00718.1"/>
    </source>
</evidence>
<dbReference type="SUPFAM" id="SSF51197">
    <property type="entry name" value="Clavaminate synthase-like"/>
    <property type="match status" value="1"/>
</dbReference>
<dbReference type="KEGG" id="psin:CAK95_17725"/>
<dbReference type="AlphaFoldDB" id="A0A1W6ZTU4"/>
<dbReference type="STRING" id="1235591.CAK95_17725"/>
<dbReference type="RefSeq" id="WP_086089113.1">
    <property type="nucleotide sequence ID" value="NZ_CP021112.1"/>
</dbReference>
<reference evidence="1 2" key="1">
    <citation type="submission" date="2017-05" db="EMBL/GenBank/DDBJ databases">
        <title>Full genome sequence of Pseudorhodoplanes sinuspersici.</title>
        <authorList>
            <person name="Dastgheib S.M.M."/>
            <person name="Shavandi M."/>
            <person name="Tirandaz H."/>
        </authorList>
    </citation>
    <scope>NUCLEOTIDE SEQUENCE [LARGE SCALE GENOMIC DNA]</scope>
    <source>
        <strain evidence="1 2">RIPI110</strain>
    </source>
</reference>
<sequence>MKLSMRSLDLRVLQLSERLGLPTDPIFRLIRARRVIGGVKDWRERRKKADAIRLSSPYAKTIDRTKGYFVFNKDFLPEISKAVEEAARLYEAKQHGISVSDAKKRFFMNIMTAADLDNCAKIAALANHPTMYEAAAAYLGTFPKLRSVGVYVSEANTSQISSQMFHYDTNDLTQVKCFINVNDVGPENGPFTFLSAEISKGIGSRKMGGRVDDKEVFSRINEDDLVSLIGPAGTGAFVDTSKCLHYGSRCRSGRRIVIMIQYTPHPDLSMKMEKYSRKGTPLLISDGH</sequence>
<accession>A0A1W6ZTU4</accession>
<keyword evidence="2" id="KW-1185">Reference proteome</keyword>
<name>A0A1W6ZTU4_9HYPH</name>
<evidence type="ECO:0000313" key="2">
    <source>
        <dbReference type="Proteomes" id="UP000194137"/>
    </source>
</evidence>
<dbReference type="Gene3D" id="2.60.120.620">
    <property type="entry name" value="q2cbj1_9rhob like domain"/>
    <property type="match status" value="1"/>
</dbReference>
<proteinExistence type="predicted"/>
<protein>
    <submittedName>
        <fullName evidence="1">Uncharacterized protein</fullName>
    </submittedName>
</protein>
<gene>
    <name evidence="1" type="ORF">CAK95_17725</name>
</gene>
<dbReference type="EMBL" id="CP021112">
    <property type="protein sequence ID" value="ARQ00718.1"/>
    <property type="molecule type" value="Genomic_DNA"/>
</dbReference>
<dbReference type="Proteomes" id="UP000194137">
    <property type="component" value="Chromosome"/>
</dbReference>
<dbReference type="OrthoDB" id="324927at2"/>